<dbReference type="Proteomes" id="UP000238982">
    <property type="component" value="Unassembled WGS sequence"/>
</dbReference>
<organism evidence="1 2">
    <name type="scientific">Burkholderia multivorans</name>
    <dbReference type="NCBI Taxonomy" id="87883"/>
    <lineage>
        <taxon>Bacteria</taxon>
        <taxon>Pseudomonadati</taxon>
        <taxon>Pseudomonadota</taxon>
        <taxon>Betaproteobacteria</taxon>
        <taxon>Burkholderiales</taxon>
        <taxon>Burkholderiaceae</taxon>
        <taxon>Burkholderia</taxon>
        <taxon>Burkholderia cepacia complex</taxon>
    </lineage>
</organism>
<dbReference type="AlphaFoldDB" id="A0A2S9MZ38"/>
<proteinExistence type="predicted"/>
<reference evidence="1 2" key="1">
    <citation type="submission" date="2018-03" db="EMBL/GenBank/DDBJ databases">
        <authorList>
            <person name="Keele B.F."/>
        </authorList>
    </citation>
    <scope>NUCLEOTIDE SEQUENCE [LARGE SCALE GENOMIC DNA]</scope>
    <source>
        <strain evidence="1 2">AU19729</strain>
    </source>
</reference>
<protein>
    <submittedName>
        <fullName evidence="1">Uncharacterized protein</fullName>
    </submittedName>
</protein>
<accession>A0A2S9MZ38</accession>
<sequence>MPKHTTLIDATIDRIDTNLIRVDAGDKRVQLYRLTMQDRCYFVAANDVDVQAFEQIALLQPGMPVRACVFGDRGRRRIAWIRGSELSISPYDASGRRKRNLSLLTWASCVFMLSMLMCISAFRSGWALVVALTLFVNIVSLLGTLVALTGLSEWVLRPQRREAQEMWQREPSRFTFERSNA</sequence>
<dbReference type="RefSeq" id="WP_059787385.1">
    <property type="nucleotide sequence ID" value="NZ_CP046341.1"/>
</dbReference>
<evidence type="ECO:0000313" key="1">
    <source>
        <dbReference type="EMBL" id="PRF64970.1"/>
    </source>
</evidence>
<name>A0A2S9MZ38_9BURK</name>
<gene>
    <name evidence="1" type="ORF">C6Q15_04670</name>
</gene>
<dbReference type="EMBL" id="PVGH01000025">
    <property type="protein sequence ID" value="PRF64970.1"/>
    <property type="molecule type" value="Genomic_DNA"/>
</dbReference>
<evidence type="ECO:0000313" key="2">
    <source>
        <dbReference type="Proteomes" id="UP000238982"/>
    </source>
</evidence>
<comment type="caution">
    <text evidence="1">The sequence shown here is derived from an EMBL/GenBank/DDBJ whole genome shotgun (WGS) entry which is preliminary data.</text>
</comment>